<comment type="caution">
    <text evidence="2">The sequence shown here is derived from an EMBL/GenBank/DDBJ whole genome shotgun (WGS) entry which is preliminary data.</text>
</comment>
<dbReference type="Gene3D" id="2.60.40.4070">
    <property type="match status" value="1"/>
</dbReference>
<evidence type="ECO:0000313" key="3">
    <source>
        <dbReference type="Proteomes" id="UP000642809"/>
    </source>
</evidence>
<reference evidence="2" key="2">
    <citation type="submission" date="2020-09" db="EMBL/GenBank/DDBJ databases">
        <authorList>
            <person name="Sun Q."/>
            <person name="Kim S."/>
        </authorList>
    </citation>
    <scope>NUCLEOTIDE SEQUENCE</scope>
    <source>
        <strain evidence="2">KCTC 23224</strain>
    </source>
</reference>
<dbReference type="Proteomes" id="UP000642809">
    <property type="component" value="Unassembled WGS sequence"/>
</dbReference>
<dbReference type="InterPro" id="IPR026444">
    <property type="entry name" value="Secre_tail"/>
</dbReference>
<sequence length="149" mass="16795">MIVTLKDNNVESFNLSEVRSIKFGNETMVLNRLDGTRRTWKISEINNYSFDLISSIGKVENVSSDELSVFPNPTTDRVTIKYKSISSGPISIEIYDSNGRLINILFRENHNEVTEVYWNAKGSNSVPAGKYLIMVVTTNSLLTKSIIVK</sequence>
<dbReference type="Pfam" id="PF18962">
    <property type="entry name" value="Por_Secre_tail"/>
    <property type="match status" value="1"/>
</dbReference>
<dbReference type="AlphaFoldDB" id="A0A8J3G7X4"/>
<gene>
    <name evidence="2" type="ORF">GCM10008106_37050</name>
</gene>
<dbReference type="EMBL" id="BMYF01000034">
    <property type="protein sequence ID" value="GHB53098.1"/>
    <property type="molecule type" value="Genomic_DNA"/>
</dbReference>
<keyword evidence="3" id="KW-1185">Reference proteome</keyword>
<protein>
    <recommendedName>
        <fullName evidence="1">Secretion system C-terminal sorting domain-containing protein</fullName>
    </recommendedName>
</protein>
<dbReference type="NCBIfam" id="TIGR04183">
    <property type="entry name" value="Por_Secre_tail"/>
    <property type="match status" value="1"/>
</dbReference>
<reference evidence="2" key="1">
    <citation type="journal article" date="2014" name="Int. J. Syst. Evol. Microbiol.">
        <title>Complete genome sequence of Corynebacterium casei LMG S-19264T (=DSM 44701T), isolated from a smear-ripened cheese.</title>
        <authorList>
            <consortium name="US DOE Joint Genome Institute (JGI-PGF)"/>
            <person name="Walter F."/>
            <person name="Albersmeier A."/>
            <person name="Kalinowski J."/>
            <person name="Ruckert C."/>
        </authorList>
    </citation>
    <scope>NUCLEOTIDE SEQUENCE</scope>
    <source>
        <strain evidence="2">KCTC 23224</strain>
    </source>
</reference>
<accession>A0A8J3G7X4</accession>
<evidence type="ECO:0000313" key="2">
    <source>
        <dbReference type="EMBL" id="GHB53098.1"/>
    </source>
</evidence>
<name>A0A8J3G7X4_9BACT</name>
<proteinExistence type="predicted"/>
<evidence type="ECO:0000259" key="1">
    <source>
        <dbReference type="Pfam" id="PF18962"/>
    </source>
</evidence>
<organism evidence="2 3">
    <name type="scientific">Mongoliitalea lutea</name>
    <dbReference type="NCBI Taxonomy" id="849756"/>
    <lineage>
        <taxon>Bacteria</taxon>
        <taxon>Pseudomonadati</taxon>
        <taxon>Bacteroidota</taxon>
        <taxon>Cytophagia</taxon>
        <taxon>Cytophagales</taxon>
        <taxon>Cyclobacteriaceae</taxon>
        <taxon>Mongoliitalea</taxon>
    </lineage>
</organism>
<feature type="domain" description="Secretion system C-terminal sorting" evidence="1">
    <location>
        <begin position="69"/>
        <end position="148"/>
    </location>
</feature>